<dbReference type="Gene3D" id="1.10.10.1410">
    <property type="match status" value="1"/>
</dbReference>
<feature type="compositionally biased region" description="Acidic residues" evidence="4">
    <location>
        <begin position="85"/>
        <end position="97"/>
    </location>
</feature>
<dbReference type="GO" id="GO:0022625">
    <property type="term" value="C:cytosolic large ribosomal subunit"/>
    <property type="evidence" value="ECO:0007669"/>
    <property type="project" value="InterPro"/>
</dbReference>
<proteinExistence type="inferred from homology"/>
<evidence type="ECO:0000256" key="1">
    <source>
        <dbReference type="ARBA" id="ARBA00005436"/>
    </source>
</evidence>
<evidence type="ECO:0000313" key="6">
    <source>
        <dbReference type="EMBL" id="CAD9669973.1"/>
    </source>
</evidence>
<dbReference type="InterPro" id="IPR044076">
    <property type="entry name" value="Ribosomal_P2"/>
</dbReference>
<dbReference type="PANTHER" id="PTHR21141">
    <property type="entry name" value="60S ACIDIC RIBOSOMAL PROTEIN FAMILY MEMBER"/>
    <property type="match status" value="1"/>
</dbReference>
<evidence type="ECO:0000256" key="2">
    <source>
        <dbReference type="ARBA" id="ARBA00022980"/>
    </source>
</evidence>
<dbReference type="Pfam" id="PF00428">
    <property type="entry name" value="Ribosomal_60s"/>
    <property type="match status" value="1"/>
</dbReference>
<name>A0A7S2RFX2_9STRA</name>
<dbReference type="AlphaFoldDB" id="A0A7S2RFX2"/>
<comment type="similarity">
    <text evidence="1">Belongs to the eukaryotic ribosomal protein P1/P2 family.</text>
</comment>
<keyword evidence="5" id="KW-0732">Signal</keyword>
<dbReference type="FunFam" id="1.10.10.1410:FF:000002">
    <property type="entry name" value="60S acidic ribosomal protein P2"/>
    <property type="match status" value="1"/>
</dbReference>
<keyword evidence="3" id="KW-0687">Ribonucleoprotein</keyword>
<feature type="chain" id="PRO_5030556684" description="60S acidic ribosomal protein P2" evidence="5">
    <location>
        <begin position="17"/>
        <end position="116"/>
    </location>
</feature>
<dbReference type="PANTHER" id="PTHR21141:SF5">
    <property type="entry name" value="LARGE RIBOSOMAL SUBUNIT PROTEIN P2"/>
    <property type="match status" value="1"/>
</dbReference>
<sequence>MKHVAAYLLLVLGGNASPSADDVTKSLASVGVEVDKESLDKLISELDGKDVNEIMESGKDMLAKFGGGGGGGGAAAAGGDAAAEVVEEEKPEEEEADMGGGMDMFGGDEAGDGGDY</sequence>
<protein>
    <recommendedName>
        <fullName evidence="7">60S acidic ribosomal protein P2</fullName>
    </recommendedName>
</protein>
<evidence type="ECO:0000256" key="4">
    <source>
        <dbReference type="SAM" id="MobiDB-lite"/>
    </source>
</evidence>
<dbReference type="GO" id="GO:0003735">
    <property type="term" value="F:structural constituent of ribosome"/>
    <property type="evidence" value="ECO:0007669"/>
    <property type="project" value="InterPro"/>
</dbReference>
<keyword evidence="2" id="KW-0689">Ribosomal protein</keyword>
<gene>
    <name evidence="6" type="ORF">EANT1437_LOCUS6652</name>
</gene>
<accession>A0A7S2RFX2</accession>
<dbReference type="InterPro" id="IPR038716">
    <property type="entry name" value="P1/P2_N_sf"/>
</dbReference>
<evidence type="ECO:0000256" key="3">
    <source>
        <dbReference type="ARBA" id="ARBA00023274"/>
    </source>
</evidence>
<dbReference type="InterPro" id="IPR027534">
    <property type="entry name" value="Ribosomal_P1/P2"/>
</dbReference>
<feature type="signal peptide" evidence="5">
    <location>
        <begin position="1"/>
        <end position="16"/>
    </location>
</feature>
<organism evidence="6">
    <name type="scientific">Eucampia antarctica</name>
    <dbReference type="NCBI Taxonomy" id="49252"/>
    <lineage>
        <taxon>Eukaryota</taxon>
        <taxon>Sar</taxon>
        <taxon>Stramenopiles</taxon>
        <taxon>Ochrophyta</taxon>
        <taxon>Bacillariophyta</taxon>
        <taxon>Mediophyceae</taxon>
        <taxon>Biddulphiophycidae</taxon>
        <taxon>Hemiaulales</taxon>
        <taxon>Hemiaulaceae</taxon>
        <taxon>Eucampia</taxon>
    </lineage>
</organism>
<reference evidence="6" key="1">
    <citation type="submission" date="2021-01" db="EMBL/GenBank/DDBJ databases">
        <authorList>
            <person name="Corre E."/>
            <person name="Pelletier E."/>
            <person name="Niang G."/>
            <person name="Scheremetjew M."/>
            <person name="Finn R."/>
            <person name="Kale V."/>
            <person name="Holt S."/>
            <person name="Cochrane G."/>
            <person name="Meng A."/>
            <person name="Brown T."/>
            <person name="Cohen L."/>
        </authorList>
    </citation>
    <scope>NUCLEOTIDE SEQUENCE</scope>
    <source>
        <strain evidence="6">CCMP1452</strain>
    </source>
</reference>
<evidence type="ECO:0008006" key="7">
    <source>
        <dbReference type="Google" id="ProtNLM"/>
    </source>
</evidence>
<evidence type="ECO:0000256" key="5">
    <source>
        <dbReference type="SAM" id="SignalP"/>
    </source>
</evidence>
<dbReference type="EMBL" id="HBHI01012996">
    <property type="protein sequence ID" value="CAD9669973.1"/>
    <property type="molecule type" value="Transcribed_RNA"/>
</dbReference>
<dbReference type="CDD" id="cd05833">
    <property type="entry name" value="Ribosomal_P2"/>
    <property type="match status" value="1"/>
</dbReference>
<feature type="region of interest" description="Disordered" evidence="4">
    <location>
        <begin position="69"/>
        <end position="116"/>
    </location>
</feature>
<dbReference type="HAMAP" id="MF_01478">
    <property type="entry name" value="Ribosomal_L12_arch"/>
    <property type="match status" value="1"/>
</dbReference>
<dbReference type="GO" id="GO:0002182">
    <property type="term" value="P:cytoplasmic translational elongation"/>
    <property type="evidence" value="ECO:0007669"/>
    <property type="project" value="InterPro"/>
</dbReference>